<dbReference type="InterPro" id="IPR015946">
    <property type="entry name" value="KH_dom-like_a/b"/>
</dbReference>
<keyword evidence="6" id="KW-0342">GTP-binding</keyword>
<evidence type="ECO:0000256" key="6">
    <source>
        <dbReference type="ARBA" id="ARBA00023134"/>
    </source>
</evidence>
<name>D8LH15_ECTSI</name>
<dbReference type="InterPro" id="IPR016484">
    <property type="entry name" value="GTPase_Der"/>
</dbReference>
<feature type="domain" description="G" evidence="9">
    <location>
        <begin position="115"/>
        <end position="245"/>
    </location>
</feature>
<dbReference type="PANTHER" id="PTHR43834">
    <property type="entry name" value="GTPASE DER"/>
    <property type="match status" value="1"/>
</dbReference>
<comment type="similarity">
    <text evidence="1">Belongs to the TRAFAC class TrmE-Era-EngA-EngB-Septin-like GTPase superfamily. EngA (Der) GTPase family.</text>
</comment>
<feature type="compositionally biased region" description="Basic residues" evidence="8">
    <location>
        <begin position="601"/>
        <end position="612"/>
    </location>
</feature>
<dbReference type="Gene3D" id="3.30.300.20">
    <property type="match status" value="1"/>
</dbReference>
<proteinExistence type="inferred from homology"/>
<protein>
    <recommendedName>
        <fullName evidence="2">GTPase Der</fullName>
    </recommendedName>
    <alternativeName>
        <fullName evidence="7">GTP-binding protein EngA</fullName>
    </alternativeName>
</protein>
<evidence type="ECO:0000256" key="8">
    <source>
        <dbReference type="SAM" id="MobiDB-lite"/>
    </source>
</evidence>
<dbReference type="STRING" id="2880.D8LH15"/>
<feature type="domain" description="GTPase Der C-terminal KH-domain-like" evidence="10">
    <location>
        <begin position="503"/>
        <end position="584"/>
    </location>
</feature>
<dbReference type="AlphaFoldDB" id="D8LH15"/>
<dbReference type="OMA" id="CNLPQYV"/>
<dbReference type="EMBL" id="FN649741">
    <property type="protein sequence ID" value="CBN75868.1"/>
    <property type="molecule type" value="Genomic_DNA"/>
</dbReference>
<dbReference type="NCBIfam" id="TIGR00231">
    <property type="entry name" value="small_GTP"/>
    <property type="match status" value="2"/>
</dbReference>
<dbReference type="GO" id="GO:0005525">
    <property type="term" value="F:GTP binding"/>
    <property type="evidence" value="ECO:0007669"/>
    <property type="project" value="UniProtKB-KW"/>
</dbReference>
<dbReference type="Pfam" id="PF01926">
    <property type="entry name" value="MMR_HSR1"/>
    <property type="match status" value="2"/>
</dbReference>
<dbReference type="Gene3D" id="3.40.50.300">
    <property type="entry name" value="P-loop containing nucleotide triphosphate hydrolases"/>
    <property type="match status" value="2"/>
</dbReference>
<dbReference type="InterPro" id="IPR005225">
    <property type="entry name" value="Small_GTP-bd"/>
</dbReference>
<dbReference type="GO" id="GO:0042254">
    <property type="term" value="P:ribosome biogenesis"/>
    <property type="evidence" value="ECO:0007669"/>
    <property type="project" value="UniProtKB-KW"/>
</dbReference>
<evidence type="ECO:0000256" key="5">
    <source>
        <dbReference type="ARBA" id="ARBA00022741"/>
    </source>
</evidence>
<evidence type="ECO:0000256" key="4">
    <source>
        <dbReference type="ARBA" id="ARBA00022737"/>
    </source>
</evidence>
<dbReference type="eggNOG" id="KOG1191">
    <property type="taxonomic scope" value="Eukaryota"/>
</dbReference>
<organism evidence="11 12">
    <name type="scientific">Ectocarpus siliculosus</name>
    <name type="common">Brown alga</name>
    <name type="synonym">Conferva siliculosa</name>
    <dbReference type="NCBI Taxonomy" id="2880"/>
    <lineage>
        <taxon>Eukaryota</taxon>
        <taxon>Sar</taxon>
        <taxon>Stramenopiles</taxon>
        <taxon>Ochrophyta</taxon>
        <taxon>PX clade</taxon>
        <taxon>Phaeophyceae</taxon>
        <taxon>Ectocarpales</taxon>
        <taxon>Ectocarpaceae</taxon>
        <taxon>Ectocarpus</taxon>
    </lineage>
</organism>
<keyword evidence="5" id="KW-0547">Nucleotide-binding</keyword>
<evidence type="ECO:0000256" key="2">
    <source>
        <dbReference type="ARBA" id="ARBA00020953"/>
    </source>
</evidence>
<dbReference type="PRINTS" id="PR00326">
    <property type="entry name" value="GTP1OBG"/>
</dbReference>
<feature type="compositionally biased region" description="Polar residues" evidence="8">
    <location>
        <begin position="75"/>
        <end position="84"/>
    </location>
</feature>
<evidence type="ECO:0000256" key="3">
    <source>
        <dbReference type="ARBA" id="ARBA00022517"/>
    </source>
</evidence>
<accession>D8LH15</accession>
<reference evidence="11 12" key="1">
    <citation type="journal article" date="2010" name="Nature">
        <title>The Ectocarpus genome and the independent evolution of multicellularity in brown algae.</title>
        <authorList>
            <person name="Cock J.M."/>
            <person name="Sterck L."/>
            <person name="Rouze P."/>
            <person name="Scornet D."/>
            <person name="Allen A.E."/>
            <person name="Amoutzias G."/>
            <person name="Anthouard V."/>
            <person name="Artiguenave F."/>
            <person name="Aury J.M."/>
            <person name="Badger J.H."/>
            <person name="Beszteri B."/>
            <person name="Billiau K."/>
            <person name="Bonnet E."/>
            <person name="Bothwell J.H."/>
            <person name="Bowler C."/>
            <person name="Boyen C."/>
            <person name="Brownlee C."/>
            <person name="Carrano C.J."/>
            <person name="Charrier B."/>
            <person name="Cho G.Y."/>
            <person name="Coelho S.M."/>
            <person name="Collen J."/>
            <person name="Corre E."/>
            <person name="Da Silva C."/>
            <person name="Delage L."/>
            <person name="Delaroque N."/>
            <person name="Dittami S.M."/>
            <person name="Doulbeau S."/>
            <person name="Elias M."/>
            <person name="Farnham G."/>
            <person name="Gachon C.M."/>
            <person name="Gschloessl B."/>
            <person name="Heesch S."/>
            <person name="Jabbari K."/>
            <person name="Jubin C."/>
            <person name="Kawai H."/>
            <person name="Kimura K."/>
            <person name="Kloareg B."/>
            <person name="Kupper F.C."/>
            <person name="Lang D."/>
            <person name="Le Bail A."/>
            <person name="Leblanc C."/>
            <person name="Lerouge P."/>
            <person name="Lohr M."/>
            <person name="Lopez P.J."/>
            <person name="Martens C."/>
            <person name="Maumus F."/>
            <person name="Michel G."/>
            <person name="Miranda-Saavedra D."/>
            <person name="Morales J."/>
            <person name="Moreau H."/>
            <person name="Motomura T."/>
            <person name="Nagasato C."/>
            <person name="Napoli C.A."/>
            <person name="Nelson D.R."/>
            <person name="Nyvall-Collen P."/>
            <person name="Peters A.F."/>
            <person name="Pommier C."/>
            <person name="Potin P."/>
            <person name="Poulain J."/>
            <person name="Quesneville H."/>
            <person name="Read B."/>
            <person name="Rensing S.A."/>
            <person name="Ritter A."/>
            <person name="Rousvoal S."/>
            <person name="Samanta M."/>
            <person name="Samson G."/>
            <person name="Schroeder D.C."/>
            <person name="Segurens B."/>
            <person name="Strittmatter M."/>
            <person name="Tonon T."/>
            <person name="Tregear J.W."/>
            <person name="Valentin K."/>
            <person name="von Dassow P."/>
            <person name="Yamagishi T."/>
            <person name="Van de Peer Y."/>
            <person name="Wincker P."/>
        </authorList>
    </citation>
    <scope>NUCLEOTIDE SEQUENCE [LARGE SCALE GENOMIC DNA]</scope>
    <source>
        <strain evidence="12">Ec32 / CCAP1310/4</strain>
    </source>
</reference>
<dbReference type="EMBL" id="FN648333">
    <property type="protein sequence ID" value="CBN75868.1"/>
    <property type="molecule type" value="Genomic_DNA"/>
</dbReference>
<dbReference type="Proteomes" id="UP000002630">
    <property type="component" value="Linkage Group LG16"/>
</dbReference>
<dbReference type="SUPFAM" id="SSF52540">
    <property type="entry name" value="P-loop containing nucleoside triphosphate hydrolases"/>
    <property type="match status" value="2"/>
</dbReference>
<sequence length="629" mass="68327">MVLGRCNLTRLAGSCQQVWRFEASSKPPVWVLRSVAKKAMTATAARNPQHSLRRLSTQPRAGAGAGAGGRRQQRWPGSSNSVRNGNPAAESGEGFLQALVKRPPLSAPARGGAFRVVIVGRPNVGKSTLYNRLATRNRAIVTPIAGTTRDRKESTVSLGGMTFDFADTGGLEDGADEPWKGPPGTPHPGMPQVVLKKTEEAIEDSDIVLFMVDARQGVTEADRHYARWVRKRQGRHRGVYIVANKTEGQLTEQMSQTLEECGRLGFGEPLAISSSHGDGMADFATALVPHYEEWEKEQEAAAEAGLESNRPLSEEEEAEEPVQLALVGRPNVGKSSLLNAVLREDRALTGPTPGLTRDAVAVEWTWGGKAVRLVDTAGIRKSGSRDTTTPLEELAVKDSMNAIHKAQVVVLVLDGSEGMLRKTELSIASMVATEGRALVVAANKSDLSGVSPGEYAKGVIRQVEDLMPDVRAPPVLSVCALDGSGVGSLMRSVIKARERWRARVPTAVLNRWLRKIVFLHPPPRDSTTGGACSLKYLTQVKRGPPEFRVFVNHLSIPADYQRYITKNLQKEFGFHGMQVRLSLKKSVNVYDPEGRGGSGKGRPKRKFGKKGRLLPLPPSPTRYRPGSHK</sequence>
<evidence type="ECO:0000256" key="1">
    <source>
        <dbReference type="ARBA" id="ARBA00008279"/>
    </source>
</evidence>
<feature type="domain" description="G" evidence="9">
    <location>
        <begin position="324"/>
        <end position="444"/>
    </location>
</feature>
<dbReference type="InParanoid" id="D8LH15"/>
<evidence type="ECO:0000259" key="10">
    <source>
        <dbReference type="Pfam" id="PF14714"/>
    </source>
</evidence>
<dbReference type="OrthoDB" id="8954335at2759"/>
<evidence type="ECO:0000259" key="9">
    <source>
        <dbReference type="Pfam" id="PF01926"/>
    </source>
</evidence>
<dbReference type="Pfam" id="PF14714">
    <property type="entry name" value="KH_dom-like"/>
    <property type="match status" value="1"/>
</dbReference>
<evidence type="ECO:0000256" key="7">
    <source>
        <dbReference type="ARBA" id="ARBA00032345"/>
    </source>
</evidence>
<dbReference type="PANTHER" id="PTHR43834:SF6">
    <property type="entry name" value="GTPASE DER"/>
    <property type="match status" value="1"/>
</dbReference>
<evidence type="ECO:0000313" key="11">
    <source>
        <dbReference type="EMBL" id="CBN75868.1"/>
    </source>
</evidence>
<dbReference type="CDD" id="cd01895">
    <property type="entry name" value="EngA2"/>
    <property type="match status" value="1"/>
</dbReference>
<keyword evidence="3" id="KW-0690">Ribosome biogenesis</keyword>
<feature type="region of interest" description="Disordered" evidence="8">
    <location>
        <begin position="590"/>
        <end position="629"/>
    </location>
</feature>
<evidence type="ECO:0000313" key="12">
    <source>
        <dbReference type="Proteomes" id="UP000002630"/>
    </source>
</evidence>
<dbReference type="NCBIfam" id="TIGR03594">
    <property type="entry name" value="GTPase_EngA"/>
    <property type="match status" value="1"/>
</dbReference>
<dbReference type="CDD" id="cd01894">
    <property type="entry name" value="EngA1"/>
    <property type="match status" value="1"/>
</dbReference>
<dbReference type="HAMAP" id="MF_00195">
    <property type="entry name" value="GTPase_Der"/>
    <property type="match status" value="1"/>
</dbReference>
<feature type="region of interest" description="Disordered" evidence="8">
    <location>
        <begin position="295"/>
        <end position="318"/>
    </location>
</feature>
<keyword evidence="4" id="KW-0677">Repeat</keyword>
<dbReference type="InterPro" id="IPR032859">
    <property type="entry name" value="KH_dom-like"/>
</dbReference>
<feature type="region of interest" description="Disordered" evidence="8">
    <location>
        <begin position="42"/>
        <end position="90"/>
    </location>
</feature>
<keyword evidence="12" id="KW-1185">Reference proteome</keyword>
<dbReference type="InterPro" id="IPR006073">
    <property type="entry name" value="GTP-bd"/>
</dbReference>
<gene>
    <name evidence="11" type="primary">MEngA</name>
    <name evidence="11" type="ORF">Esi_0186_0013</name>
</gene>
<dbReference type="InterPro" id="IPR027417">
    <property type="entry name" value="P-loop_NTPase"/>
</dbReference>
<feature type="compositionally biased region" description="Polar residues" evidence="8">
    <location>
        <begin position="44"/>
        <end position="59"/>
    </location>
</feature>